<reference evidence="1 2" key="1">
    <citation type="submission" date="2018-06" db="EMBL/GenBank/DDBJ databases">
        <title>A transcriptomic atlas of mushroom development highlights an independent origin of complex multicellularity.</title>
        <authorList>
            <consortium name="DOE Joint Genome Institute"/>
            <person name="Krizsan K."/>
            <person name="Almasi E."/>
            <person name="Merenyi Z."/>
            <person name="Sahu N."/>
            <person name="Viragh M."/>
            <person name="Koszo T."/>
            <person name="Mondo S."/>
            <person name="Kiss B."/>
            <person name="Balint B."/>
            <person name="Kues U."/>
            <person name="Barry K."/>
            <person name="Hegedus J.C."/>
            <person name="Henrissat B."/>
            <person name="Johnson J."/>
            <person name="Lipzen A."/>
            <person name="Ohm R."/>
            <person name="Nagy I."/>
            <person name="Pangilinan J."/>
            <person name="Yan J."/>
            <person name="Xiong Y."/>
            <person name="Grigoriev I.V."/>
            <person name="Hibbett D.S."/>
            <person name="Nagy L.G."/>
        </authorList>
    </citation>
    <scope>NUCLEOTIDE SEQUENCE [LARGE SCALE GENOMIC DNA]</scope>
    <source>
        <strain evidence="1 2">SZMC22713</strain>
    </source>
</reference>
<dbReference type="AlphaFoldDB" id="A0A4Y7PV02"/>
<organism evidence="1 2">
    <name type="scientific">Rickenella mellea</name>
    <dbReference type="NCBI Taxonomy" id="50990"/>
    <lineage>
        <taxon>Eukaryota</taxon>
        <taxon>Fungi</taxon>
        <taxon>Dikarya</taxon>
        <taxon>Basidiomycota</taxon>
        <taxon>Agaricomycotina</taxon>
        <taxon>Agaricomycetes</taxon>
        <taxon>Hymenochaetales</taxon>
        <taxon>Rickenellaceae</taxon>
        <taxon>Rickenella</taxon>
    </lineage>
</organism>
<accession>A0A4Y7PV02</accession>
<dbReference type="VEuPathDB" id="FungiDB:BD410DRAFT_830394"/>
<dbReference type="EMBL" id="ML170198">
    <property type="protein sequence ID" value="TDL19244.1"/>
    <property type="molecule type" value="Genomic_DNA"/>
</dbReference>
<evidence type="ECO:0000313" key="1">
    <source>
        <dbReference type="EMBL" id="TDL19244.1"/>
    </source>
</evidence>
<name>A0A4Y7PV02_9AGAM</name>
<protein>
    <submittedName>
        <fullName evidence="1">Uncharacterized protein</fullName>
    </submittedName>
</protein>
<proteinExistence type="predicted"/>
<keyword evidence="2" id="KW-1185">Reference proteome</keyword>
<dbReference type="OrthoDB" id="2447803at2759"/>
<gene>
    <name evidence="1" type="ORF">BD410DRAFT_830394</name>
</gene>
<dbReference type="Proteomes" id="UP000294933">
    <property type="component" value="Unassembled WGS sequence"/>
</dbReference>
<sequence>MLKSLDFGTSPIQNKNRAAVYLSEICPLSCEVETEVAWNNVLKNDVMNEGGLAAKIQERREGWKHVRDILPTLIAVRHEERARSQDLEKEVQDLRMWRASAHNLPTSPR</sequence>
<evidence type="ECO:0000313" key="2">
    <source>
        <dbReference type="Proteomes" id="UP000294933"/>
    </source>
</evidence>
<dbReference type="STRING" id="50990.A0A4Y7PV02"/>